<evidence type="ECO:0000256" key="14">
    <source>
        <dbReference type="ARBA" id="ARBA00081330"/>
    </source>
</evidence>
<dbReference type="InterPro" id="IPR000834">
    <property type="entry name" value="Peptidase_M14"/>
</dbReference>
<feature type="signal peptide" evidence="16">
    <location>
        <begin position="1"/>
        <end position="16"/>
    </location>
</feature>
<evidence type="ECO:0000256" key="4">
    <source>
        <dbReference type="ARBA" id="ARBA00005988"/>
    </source>
</evidence>
<dbReference type="MEROPS" id="M14.014"/>
<reference evidence="18" key="1">
    <citation type="submission" date="2015-01" db="EMBL/GenBank/DDBJ databases">
        <authorList>
            <person name="Durling Mikael"/>
        </authorList>
    </citation>
    <scope>NUCLEOTIDE SEQUENCE</scope>
</reference>
<evidence type="ECO:0000256" key="8">
    <source>
        <dbReference type="ARBA" id="ARBA00022723"/>
    </source>
</evidence>
<keyword evidence="9" id="KW-0378">Hydrolase</keyword>
<keyword evidence="7" id="KW-0645">Protease</keyword>
<dbReference type="PANTHER" id="PTHR11705:SF143">
    <property type="entry name" value="SLL0236 PROTEIN"/>
    <property type="match status" value="1"/>
</dbReference>
<evidence type="ECO:0000256" key="12">
    <source>
        <dbReference type="ARBA" id="ARBA00023049"/>
    </source>
</evidence>
<keyword evidence="8" id="KW-0479">Metal-binding</keyword>
<dbReference type="CDD" id="cd03860">
    <property type="entry name" value="M14_CP_A-B_like"/>
    <property type="match status" value="1"/>
</dbReference>
<keyword evidence="12" id="KW-0482">Metalloprotease</keyword>
<dbReference type="SUPFAM" id="SSF53187">
    <property type="entry name" value="Zn-dependent exopeptidases"/>
    <property type="match status" value="1"/>
</dbReference>
<accession>A0A0B7KE56</accession>
<dbReference type="EMBL" id="CDPU01000051">
    <property type="protein sequence ID" value="CEO55374.1"/>
    <property type="molecule type" value="Genomic_DNA"/>
</dbReference>
<evidence type="ECO:0000256" key="11">
    <source>
        <dbReference type="ARBA" id="ARBA00023026"/>
    </source>
</evidence>
<evidence type="ECO:0000259" key="17">
    <source>
        <dbReference type="PROSITE" id="PS52035"/>
    </source>
</evidence>
<evidence type="ECO:0000256" key="6">
    <source>
        <dbReference type="ARBA" id="ARBA00022645"/>
    </source>
</evidence>
<evidence type="ECO:0000256" key="10">
    <source>
        <dbReference type="ARBA" id="ARBA00022833"/>
    </source>
</evidence>
<comment type="similarity">
    <text evidence="4 15">Belongs to the peptidase M14 family.</text>
</comment>
<dbReference type="SMART" id="SM00631">
    <property type="entry name" value="Zn_pept"/>
    <property type="match status" value="1"/>
</dbReference>
<dbReference type="GO" id="GO:0008270">
    <property type="term" value="F:zinc ion binding"/>
    <property type="evidence" value="ECO:0007669"/>
    <property type="project" value="InterPro"/>
</dbReference>
<organism evidence="18">
    <name type="scientific">Bionectria ochroleuca</name>
    <name type="common">Gliocladium roseum</name>
    <dbReference type="NCBI Taxonomy" id="29856"/>
    <lineage>
        <taxon>Eukaryota</taxon>
        <taxon>Fungi</taxon>
        <taxon>Dikarya</taxon>
        <taxon>Ascomycota</taxon>
        <taxon>Pezizomycotina</taxon>
        <taxon>Sordariomycetes</taxon>
        <taxon>Hypocreomycetidae</taxon>
        <taxon>Hypocreales</taxon>
        <taxon>Bionectriaceae</taxon>
        <taxon>Clonostachys</taxon>
    </lineage>
</organism>
<feature type="chain" id="PRO_5002118116" description="Carboxypeptidase M14A" evidence="16">
    <location>
        <begin position="17"/>
        <end position="419"/>
    </location>
</feature>
<evidence type="ECO:0000313" key="18">
    <source>
        <dbReference type="EMBL" id="CEO55374.1"/>
    </source>
</evidence>
<keyword evidence="13" id="KW-1015">Disulfide bond</keyword>
<dbReference type="Pfam" id="PF00246">
    <property type="entry name" value="Peptidase_M14"/>
    <property type="match status" value="1"/>
</dbReference>
<dbReference type="FunFam" id="3.40.630.10:FF:000040">
    <property type="entry name" value="zinc carboxypeptidase"/>
    <property type="match status" value="1"/>
</dbReference>
<evidence type="ECO:0000256" key="2">
    <source>
        <dbReference type="ARBA" id="ARBA00003091"/>
    </source>
</evidence>
<protein>
    <recommendedName>
        <fullName evidence="14">Carboxypeptidase M14A</fullName>
    </recommendedName>
</protein>
<keyword evidence="6" id="KW-0121">Carboxypeptidase</keyword>
<gene>
    <name evidence="18" type="ORF">BN869_000011432_1</name>
</gene>
<keyword evidence="11" id="KW-0843">Virulence</keyword>
<evidence type="ECO:0000256" key="7">
    <source>
        <dbReference type="ARBA" id="ARBA00022670"/>
    </source>
</evidence>
<comment type="subcellular location">
    <subcellularLocation>
        <location evidence="3">Secreted</location>
    </subcellularLocation>
</comment>
<evidence type="ECO:0000256" key="1">
    <source>
        <dbReference type="ARBA" id="ARBA00001947"/>
    </source>
</evidence>
<dbReference type="PROSITE" id="PS52035">
    <property type="entry name" value="PEPTIDASE_M14"/>
    <property type="match status" value="1"/>
</dbReference>
<dbReference type="PANTHER" id="PTHR11705">
    <property type="entry name" value="PROTEASE FAMILY M14 CARBOXYPEPTIDASE A,B"/>
    <property type="match status" value="1"/>
</dbReference>
<keyword evidence="10" id="KW-0862">Zinc</keyword>
<dbReference type="AlphaFoldDB" id="A0A0B7KE56"/>
<dbReference type="PROSITE" id="PS00133">
    <property type="entry name" value="CARBOXYPEPT_ZN_2"/>
    <property type="match status" value="1"/>
</dbReference>
<comment type="cofactor">
    <cofactor evidence="1">
        <name>Zn(2+)</name>
        <dbReference type="ChEBI" id="CHEBI:29105"/>
    </cofactor>
</comment>
<dbReference type="Gene3D" id="3.40.630.10">
    <property type="entry name" value="Zn peptidases"/>
    <property type="match status" value="1"/>
</dbReference>
<evidence type="ECO:0000256" key="3">
    <source>
        <dbReference type="ARBA" id="ARBA00004613"/>
    </source>
</evidence>
<evidence type="ECO:0000256" key="15">
    <source>
        <dbReference type="PROSITE-ProRule" id="PRU01379"/>
    </source>
</evidence>
<sequence>MKFLSIITALLPLATAKVTYEGWKIFRVETEGAYEAIEPALTDIGTLLNIDKGYSAVTVAVAPEKFGAFEALGLTTTVLTENLAADLEVETHEPYEATVKTDDLEAAALPSITYFNAYHTLAEHNQFLVDLQAAFPSNSAIYTVGNSFEGRAIQGIHLWGTGGSGSKPAIVWHGNVHAREWITGVTVEYLAYKIVEQYLAGDSTVVTALNNYDFYITPIVNPDGFVYTSTERLWRKNRQTRSGVSCVGTDINRNWPYQWTGSGSSSSACSEVYRGAAQGDTPENKALLAQLVSLNNARGVKFYLDWHSYSQLVLLPYGYSCSATAPNHSTQMAAASGVTSAIRAVNGLTFTYGPTCSTIYQVNGGSLDYVSAVLGADFSWSIEMRPSSSSSNGFVIPASNIVPSGNEQWAGMKYMFTQL</sequence>
<feature type="active site" description="Proton donor/acceptor" evidence="15">
    <location>
        <position position="383"/>
    </location>
</feature>
<comment type="function">
    <text evidence="2">Extracellular metalloprotease that contributes to pathogenicity.</text>
</comment>
<evidence type="ECO:0000256" key="5">
    <source>
        <dbReference type="ARBA" id="ARBA00022525"/>
    </source>
</evidence>
<keyword evidence="5" id="KW-0964">Secreted</keyword>
<proteinExistence type="inferred from homology"/>
<evidence type="ECO:0000256" key="16">
    <source>
        <dbReference type="SAM" id="SignalP"/>
    </source>
</evidence>
<dbReference type="GO" id="GO:0004181">
    <property type="term" value="F:metallocarboxypeptidase activity"/>
    <property type="evidence" value="ECO:0007669"/>
    <property type="project" value="InterPro"/>
</dbReference>
<keyword evidence="16" id="KW-0732">Signal</keyword>
<name>A0A0B7KE56_BIOOC</name>
<evidence type="ECO:0000256" key="9">
    <source>
        <dbReference type="ARBA" id="ARBA00022801"/>
    </source>
</evidence>
<dbReference type="PRINTS" id="PR00765">
    <property type="entry name" value="CRBOXYPTASEA"/>
</dbReference>
<evidence type="ECO:0000256" key="13">
    <source>
        <dbReference type="ARBA" id="ARBA00023157"/>
    </source>
</evidence>
<dbReference type="GO" id="GO:0006508">
    <property type="term" value="P:proteolysis"/>
    <property type="evidence" value="ECO:0007669"/>
    <property type="project" value="UniProtKB-KW"/>
</dbReference>
<dbReference type="InterPro" id="IPR057247">
    <property type="entry name" value="CARBOXYPEPT_ZN_2"/>
</dbReference>
<dbReference type="GO" id="GO:0005576">
    <property type="term" value="C:extracellular region"/>
    <property type="evidence" value="ECO:0007669"/>
    <property type="project" value="UniProtKB-SubCell"/>
</dbReference>
<feature type="domain" description="Peptidase M14" evidence="17">
    <location>
        <begin position="117"/>
        <end position="419"/>
    </location>
</feature>